<dbReference type="Gene3D" id="1.10.20.10">
    <property type="entry name" value="Histone, subunit A"/>
    <property type="match status" value="1"/>
</dbReference>
<feature type="domain" description="CENP-T/Histone H4 histone fold" evidence="6">
    <location>
        <begin position="417"/>
        <end position="520"/>
    </location>
</feature>
<name>A0A6A6SPY6_9PLEO</name>
<dbReference type="SUPFAM" id="SSF47113">
    <property type="entry name" value="Histone-fold"/>
    <property type="match status" value="1"/>
</dbReference>
<organism evidence="7 8">
    <name type="scientific">Lophiostoma macrostomum CBS 122681</name>
    <dbReference type="NCBI Taxonomy" id="1314788"/>
    <lineage>
        <taxon>Eukaryota</taxon>
        <taxon>Fungi</taxon>
        <taxon>Dikarya</taxon>
        <taxon>Ascomycota</taxon>
        <taxon>Pezizomycotina</taxon>
        <taxon>Dothideomycetes</taxon>
        <taxon>Pleosporomycetidae</taxon>
        <taxon>Pleosporales</taxon>
        <taxon>Lophiostomataceae</taxon>
        <taxon>Lophiostoma</taxon>
    </lineage>
</organism>
<feature type="compositionally biased region" description="Basic and acidic residues" evidence="5">
    <location>
        <begin position="109"/>
        <end position="118"/>
    </location>
</feature>
<evidence type="ECO:0000313" key="8">
    <source>
        <dbReference type="Proteomes" id="UP000799324"/>
    </source>
</evidence>
<dbReference type="Pfam" id="PF15511">
    <property type="entry name" value="CENP-T_C"/>
    <property type="match status" value="1"/>
</dbReference>
<dbReference type="CDD" id="cd22920">
    <property type="entry name" value="HFD_CENP-T"/>
    <property type="match status" value="1"/>
</dbReference>
<evidence type="ECO:0000256" key="1">
    <source>
        <dbReference type="ARBA" id="ARBA00004123"/>
    </source>
</evidence>
<dbReference type="EMBL" id="MU004527">
    <property type="protein sequence ID" value="KAF2648673.1"/>
    <property type="molecule type" value="Genomic_DNA"/>
</dbReference>
<feature type="region of interest" description="Disordered" evidence="5">
    <location>
        <begin position="1"/>
        <end position="165"/>
    </location>
</feature>
<dbReference type="GO" id="GO:0003682">
    <property type="term" value="F:chromatin binding"/>
    <property type="evidence" value="ECO:0007669"/>
    <property type="project" value="TreeGrafter"/>
</dbReference>
<evidence type="ECO:0000256" key="3">
    <source>
        <dbReference type="ARBA" id="ARBA00022454"/>
    </source>
</evidence>
<evidence type="ECO:0000259" key="6">
    <source>
        <dbReference type="Pfam" id="PF15511"/>
    </source>
</evidence>
<gene>
    <name evidence="7" type="ORF">K491DRAFT_708573</name>
</gene>
<evidence type="ECO:0000256" key="4">
    <source>
        <dbReference type="ARBA" id="ARBA00023242"/>
    </source>
</evidence>
<keyword evidence="4" id="KW-0539">Nucleus</keyword>
<evidence type="ECO:0000256" key="5">
    <source>
        <dbReference type="SAM" id="MobiDB-lite"/>
    </source>
</evidence>
<keyword evidence="3" id="KW-0158">Chromosome</keyword>
<feature type="region of interest" description="Disordered" evidence="5">
    <location>
        <begin position="524"/>
        <end position="543"/>
    </location>
</feature>
<dbReference type="AlphaFoldDB" id="A0A6A6SPY6"/>
<dbReference type="OrthoDB" id="10071681at2759"/>
<dbReference type="GO" id="GO:0031297">
    <property type="term" value="P:replication fork processing"/>
    <property type="evidence" value="ECO:0007669"/>
    <property type="project" value="TreeGrafter"/>
</dbReference>
<evidence type="ECO:0000313" key="7">
    <source>
        <dbReference type="EMBL" id="KAF2648673.1"/>
    </source>
</evidence>
<accession>A0A6A6SPY6</accession>
<dbReference type="Proteomes" id="UP000799324">
    <property type="component" value="Unassembled WGS sequence"/>
</dbReference>
<dbReference type="PANTHER" id="PTHR22980">
    <property type="entry name" value="CORTISTATIN"/>
    <property type="match status" value="1"/>
</dbReference>
<dbReference type="InterPro" id="IPR009072">
    <property type="entry name" value="Histone-fold"/>
</dbReference>
<comment type="subcellular location">
    <subcellularLocation>
        <location evidence="2">Chromosome</location>
    </subcellularLocation>
    <subcellularLocation>
        <location evidence="1">Nucleus</location>
    </subcellularLocation>
</comment>
<evidence type="ECO:0000256" key="2">
    <source>
        <dbReference type="ARBA" id="ARBA00004286"/>
    </source>
</evidence>
<dbReference type="GO" id="GO:0000712">
    <property type="term" value="P:resolution of meiotic recombination intermediates"/>
    <property type="evidence" value="ECO:0007669"/>
    <property type="project" value="TreeGrafter"/>
</dbReference>
<dbReference type="PANTHER" id="PTHR22980:SF5">
    <property type="entry name" value="CENP-T_HISTONE H4 HISTONE FOLD DOMAIN-CONTAINING PROTEIN"/>
    <property type="match status" value="1"/>
</dbReference>
<sequence length="543" mass="60695">MAEPSRKRLRTTPRNSEGPPDANAETPYNDPSTPNRRASSAGPTPGRRTPNIVVRTPGATARTPRGGPATRPISARRAAPTTPHAIRALRERANAARTPGHVRRRSGRIQRETPRDTLRALSRTLARGSQPLEPSPPSEDQRPRNPALDLPNIEDGPDPVVPRLSMPLDDMYEDNSFHDAPPRQSLLPDLPDDVDTGTMHSLEFGRRAYSEDPRAMFGARVSERFGDLNELGVDGEDFEVDGTFINRRRTLNADQLLEEAIDDVLDDTTTEIRALTGRRDGRQSDIDLGVFGEDLDDQDEPTFRFTIPQRIRAATTDEQRDVTQLDEEVFVGAEADAGLDVEPDAAAQVDEMSRGFEAVGWESDNDDGNDMDLQAYRDEASAIDRSLQTETESPDRPATADRRARRQRRELKLSKSGLEYPSFPSATVKRLASGLVKSQGGNTKISKETLATLVQTTDWFFEQVGEDLAAYAQHAGRKMIEDADVVALMKRQRQVTKNNTSFSLAQKMLPRELLQELRMEPVKKLKRQKRKRMETINEDEDED</sequence>
<feature type="region of interest" description="Disordered" evidence="5">
    <location>
        <begin position="383"/>
        <end position="416"/>
    </location>
</feature>
<dbReference type="GO" id="GO:0071821">
    <property type="term" value="C:FANCM-MHF complex"/>
    <property type="evidence" value="ECO:0007669"/>
    <property type="project" value="TreeGrafter"/>
</dbReference>
<feature type="compositionally biased region" description="Polar residues" evidence="5">
    <location>
        <begin position="29"/>
        <end position="42"/>
    </location>
</feature>
<reference evidence="7" key="1">
    <citation type="journal article" date="2020" name="Stud. Mycol.">
        <title>101 Dothideomycetes genomes: a test case for predicting lifestyles and emergence of pathogens.</title>
        <authorList>
            <person name="Haridas S."/>
            <person name="Albert R."/>
            <person name="Binder M."/>
            <person name="Bloem J."/>
            <person name="Labutti K."/>
            <person name="Salamov A."/>
            <person name="Andreopoulos B."/>
            <person name="Baker S."/>
            <person name="Barry K."/>
            <person name="Bills G."/>
            <person name="Bluhm B."/>
            <person name="Cannon C."/>
            <person name="Castanera R."/>
            <person name="Culley D."/>
            <person name="Daum C."/>
            <person name="Ezra D."/>
            <person name="Gonzalez J."/>
            <person name="Henrissat B."/>
            <person name="Kuo A."/>
            <person name="Liang C."/>
            <person name="Lipzen A."/>
            <person name="Lutzoni F."/>
            <person name="Magnuson J."/>
            <person name="Mondo S."/>
            <person name="Nolan M."/>
            <person name="Ohm R."/>
            <person name="Pangilinan J."/>
            <person name="Park H.-J."/>
            <person name="Ramirez L."/>
            <person name="Alfaro M."/>
            <person name="Sun H."/>
            <person name="Tritt A."/>
            <person name="Yoshinaga Y."/>
            <person name="Zwiers L.-H."/>
            <person name="Turgeon B."/>
            <person name="Goodwin S."/>
            <person name="Spatafora J."/>
            <person name="Crous P."/>
            <person name="Grigoriev I."/>
        </authorList>
    </citation>
    <scope>NUCLEOTIDE SEQUENCE</scope>
    <source>
        <strain evidence="7">CBS 122681</strain>
    </source>
</reference>
<proteinExistence type="predicted"/>
<protein>
    <recommendedName>
        <fullName evidence="6">CENP-T/Histone H4 histone fold domain-containing protein</fullName>
    </recommendedName>
</protein>
<keyword evidence="8" id="KW-1185">Reference proteome</keyword>
<feature type="compositionally biased region" description="Basic and acidic residues" evidence="5">
    <location>
        <begin position="393"/>
        <end position="402"/>
    </location>
</feature>
<dbReference type="GO" id="GO:0046982">
    <property type="term" value="F:protein heterodimerization activity"/>
    <property type="evidence" value="ECO:0007669"/>
    <property type="project" value="InterPro"/>
</dbReference>
<dbReference type="InterPro" id="IPR035425">
    <property type="entry name" value="CENP-T/H4_C"/>
</dbReference>
<dbReference type="GO" id="GO:0005694">
    <property type="term" value="C:chromosome"/>
    <property type="evidence" value="ECO:0007669"/>
    <property type="project" value="UniProtKB-SubCell"/>
</dbReference>